<dbReference type="Proteomes" id="UP000595197">
    <property type="component" value="Chromosome"/>
</dbReference>
<dbReference type="RefSeq" id="WP_201071930.1">
    <property type="nucleotide sequence ID" value="NZ_CP067420.1"/>
</dbReference>
<reference evidence="2" key="1">
    <citation type="submission" date="2021-02" db="EMBL/GenBank/DDBJ databases">
        <title>Skermanella TT6 skin isolate.</title>
        <authorList>
            <person name="Lee K."/>
            <person name="Ganzorig M."/>
        </authorList>
    </citation>
    <scope>NUCLEOTIDE SEQUENCE</scope>
    <source>
        <strain evidence="2">TT6</strain>
    </source>
</reference>
<name>A0ABX7B0T4_9PROT</name>
<gene>
    <name evidence="2" type="ORF">IGS68_17460</name>
</gene>
<evidence type="ECO:0000313" key="3">
    <source>
        <dbReference type="Proteomes" id="UP000595197"/>
    </source>
</evidence>
<organism evidence="2 3">
    <name type="scientific">Skermanella cutis</name>
    <dbReference type="NCBI Taxonomy" id="2775420"/>
    <lineage>
        <taxon>Bacteria</taxon>
        <taxon>Pseudomonadati</taxon>
        <taxon>Pseudomonadota</taxon>
        <taxon>Alphaproteobacteria</taxon>
        <taxon>Rhodospirillales</taxon>
        <taxon>Azospirillaceae</taxon>
        <taxon>Skermanella</taxon>
    </lineage>
</organism>
<proteinExistence type="predicted"/>
<keyword evidence="1" id="KW-0175">Coiled coil</keyword>
<protein>
    <submittedName>
        <fullName evidence="2">Uncharacterized protein</fullName>
    </submittedName>
</protein>
<sequence length="183" mass="20483">MRRYVIGKAPDRREIASMLSALEKQAKEAASLADRAHGEAGRDSYAAYFRFRAKVDELQALIALIEERLGRMEDEQAEELREKFRQLDAAVLVMLVRTSTRFYALVEKSNALPLGARELFLPELRTLSEVRDRVTGQPEHAALLTGGLLEAVERVLAMIEGLVARAPSLPDFGRPDLNPPGRR</sequence>
<keyword evidence="3" id="KW-1185">Reference proteome</keyword>
<evidence type="ECO:0000256" key="1">
    <source>
        <dbReference type="SAM" id="Coils"/>
    </source>
</evidence>
<accession>A0ABX7B0T4</accession>
<evidence type="ECO:0000313" key="2">
    <source>
        <dbReference type="EMBL" id="QQP87861.1"/>
    </source>
</evidence>
<feature type="coiled-coil region" evidence="1">
    <location>
        <begin position="19"/>
        <end position="82"/>
    </location>
</feature>
<dbReference type="EMBL" id="CP067420">
    <property type="protein sequence ID" value="QQP87861.1"/>
    <property type="molecule type" value="Genomic_DNA"/>
</dbReference>